<evidence type="ECO:0000313" key="1">
    <source>
        <dbReference type="EMBL" id="MDO1445945.1"/>
    </source>
</evidence>
<evidence type="ECO:0000313" key="2">
    <source>
        <dbReference type="Proteomes" id="UP001168528"/>
    </source>
</evidence>
<accession>A0ABT8R5J9</accession>
<comment type="caution">
    <text evidence="1">The sequence shown here is derived from an EMBL/GenBank/DDBJ whole genome shotgun (WGS) entry which is preliminary data.</text>
</comment>
<keyword evidence="2" id="KW-1185">Reference proteome</keyword>
<gene>
    <name evidence="1" type="ORF">Q0590_06760</name>
</gene>
<sequence>MKQISLSLFLFSLLTISSCRRNLDDGQLVYEGKWESAEHTLIIYSHGKGACIQKKLRLRCNGYVTITDHKMVFTSSSLDSHVFRVKFTIQQKPAVDANGITYMLLDGERFEQ</sequence>
<organism evidence="1 2">
    <name type="scientific">Rhodocytophaga aerolata</name>
    <dbReference type="NCBI Taxonomy" id="455078"/>
    <lineage>
        <taxon>Bacteria</taxon>
        <taxon>Pseudomonadati</taxon>
        <taxon>Bacteroidota</taxon>
        <taxon>Cytophagia</taxon>
        <taxon>Cytophagales</taxon>
        <taxon>Rhodocytophagaceae</taxon>
        <taxon>Rhodocytophaga</taxon>
    </lineage>
</organism>
<dbReference type="Proteomes" id="UP001168528">
    <property type="component" value="Unassembled WGS sequence"/>
</dbReference>
<protein>
    <recommendedName>
        <fullName evidence="3">Lipoprotein</fullName>
    </recommendedName>
</protein>
<dbReference type="EMBL" id="JAUKPO010000002">
    <property type="protein sequence ID" value="MDO1445945.1"/>
    <property type="molecule type" value="Genomic_DNA"/>
</dbReference>
<name>A0ABT8R5J9_9BACT</name>
<evidence type="ECO:0008006" key="3">
    <source>
        <dbReference type="Google" id="ProtNLM"/>
    </source>
</evidence>
<proteinExistence type="predicted"/>
<dbReference type="RefSeq" id="WP_302036742.1">
    <property type="nucleotide sequence ID" value="NZ_JAUKPO010000002.1"/>
</dbReference>
<dbReference type="PROSITE" id="PS51257">
    <property type="entry name" value="PROKAR_LIPOPROTEIN"/>
    <property type="match status" value="1"/>
</dbReference>
<reference evidence="1" key="1">
    <citation type="submission" date="2023-07" db="EMBL/GenBank/DDBJ databases">
        <title>The genome sequence of Rhodocytophaga aerolata KACC 12507.</title>
        <authorList>
            <person name="Zhang X."/>
        </authorList>
    </citation>
    <scope>NUCLEOTIDE SEQUENCE</scope>
    <source>
        <strain evidence="1">KACC 12507</strain>
    </source>
</reference>